<reference evidence="3 4" key="1">
    <citation type="submission" date="2019-05" db="EMBL/GenBank/DDBJ databases">
        <title>Draft genome sequence of Actinomadura sp. 14C53.</title>
        <authorList>
            <person name="Saricaoglu S."/>
            <person name="Isik K."/>
        </authorList>
    </citation>
    <scope>NUCLEOTIDE SEQUENCE [LARGE SCALE GENOMIC DNA]</scope>
    <source>
        <strain evidence="3 4">14C53</strain>
    </source>
</reference>
<dbReference type="SUPFAM" id="SSF56300">
    <property type="entry name" value="Metallo-dependent phosphatases"/>
    <property type="match status" value="1"/>
</dbReference>
<evidence type="ECO:0000259" key="2">
    <source>
        <dbReference type="Pfam" id="PF16655"/>
    </source>
</evidence>
<proteinExistence type="predicted"/>
<organism evidence="3 4">
    <name type="scientific">Actinomadura soli</name>
    <dbReference type="NCBI Taxonomy" id="2508997"/>
    <lineage>
        <taxon>Bacteria</taxon>
        <taxon>Bacillati</taxon>
        <taxon>Actinomycetota</taxon>
        <taxon>Actinomycetes</taxon>
        <taxon>Streptosporangiales</taxon>
        <taxon>Thermomonosporaceae</taxon>
        <taxon>Actinomadura</taxon>
    </lineage>
</organism>
<dbReference type="PANTHER" id="PTHR43606">
    <property type="entry name" value="PHOSPHATASE, PUTATIVE (AFU_ORTHOLOGUE AFUA_6G08710)-RELATED"/>
    <property type="match status" value="1"/>
</dbReference>
<evidence type="ECO:0000313" key="4">
    <source>
        <dbReference type="Proteomes" id="UP000309174"/>
    </source>
</evidence>
<dbReference type="CDD" id="cd07389">
    <property type="entry name" value="MPP_PhoD"/>
    <property type="match status" value="1"/>
</dbReference>
<comment type="caution">
    <text evidence="3">The sequence shown here is derived from an EMBL/GenBank/DDBJ whole genome shotgun (WGS) entry which is preliminary data.</text>
</comment>
<name>A0A5C4JJV1_9ACTN</name>
<dbReference type="AlphaFoldDB" id="A0A5C4JJV1"/>
<dbReference type="InterPro" id="IPR029052">
    <property type="entry name" value="Metallo-depent_PP-like"/>
</dbReference>
<evidence type="ECO:0000259" key="1">
    <source>
        <dbReference type="Pfam" id="PF09423"/>
    </source>
</evidence>
<dbReference type="OrthoDB" id="327733at2"/>
<dbReference type="RefSeq" id="WP_138643573.1">
    <property type="nucleotide sequence ID" value="NZ_VCKW01000010.1"/>
</dbReference>
<dbReference type="EMBL" id="VCKW01000010">
    <property type="protein sequence ID" value="TMR06741.1"/>
    <property type="molecule type" value="Genomic_DNA"/>
</dbReference>
<evidence type="ECO:0000313" key="3">
    <source>
        <dbReference type="EMBL" id="TMR06741.1"/>
    </source>
</evidence>
<dbReference type="Gene3D" id="3.60.21.70">
    <property type="entry name" value="PhoD-like phosphatase"/>
    <property type="match status" value="1"/>
</dbReference>
<dbReference type="Proteomes" id="UP000309174">
    <property type="component" value="Unassembled WGS sequence"/>
</dbReference>
<dbReference type="InterPro" id="IPR018946">
    <property type="entry name" value="PhoD-like_MPP"/>
</dbReference>
<dbReference type="InterPro" id="IPR038607">
    <property type="entry name" value="PhoD-like_sf"/>
</dbReference>
<feature type="domain" description="Phospholipase D N-terminal" evidence="2">
    <location>
        <begin position="25"/>
        <end position="123"/>
    </location>
</feature>
<dbReference type="InterPro" id="IPR032093">
    <property type="entry name" value="PhoD_N"/>
</dbReference>
<gene>
    <name evidence="3" type="ORF">ETD83_03490</name>
</gene>
<feature type="domain" description="PhoD-like phosphatase metallophosphatase" evidence="1">
    <location>
        <begin position="135"/>
        <end position="466"/>
    </location>
</feature>
<dbReference type="InterPro" id="IPR052900">
    <property type="entry name" value="Phospholipid_Metab_Enz"/>
</dbReference>
<dbReference type="PANTHER" id="PTHR43606:SF2">
    <property type="entry name" value="ALKALINE PHOSPHATASE FAMILY PROTEIN (AFU_ORTHOLOGUE AFUA_5G03860)"/>
    <property type="match status" value="1"/>
</dbReference>
<sequence>MVALSRLTPDPAQASPRLAGYPFTLGVASGDPWPDGVVLWTRLATAPLADDGLGGMPGKDVPVRWVVAEDDSMRRVVRRGSVLATPELAHSVHVEVKGLRPGREYWYRFSAGGEQSPIGRTRTAPDPSAAVPFTLAFASCQQWVDGFYTAYRHMASQDLDVIFHLGDYIYEGAYGPTGGARNTPLSAAHNARLFTLAQYRLRYSLTKSDPDLQAAHRSAPWIVTPDDHEIINDWADESVPGISPENVLRMRAAGFRAYYENLPLRPSSMPQGPDMQIFRRLRYGRLASFFVLDGRQYRSAQNFARRFDADRSMLGTGQERWLLDGLGRSRTTWNMLANQVEMYQQNRFTADGGIEQFHPDIWDGYEAARRRLFGGIRQRRVANPVVITGDAHWSAAADLKADFNDQGSPTIGVEFMGTSISSGGNGVDMTEGGRLQLRANPHLKFVNNLRGYVACRVAANTWETDYNVISKVTDQSGVMSVRRRFVVEAGRPGLQDTEA</sequence>
<dbReference type="Gene3D" id="2.60.40.380">
    <property type="entry name" value="Purple acid phosphatase-like, N-terminal"/>
    <property type="match status" value="1"/>
</dbReference>
<dbReference type="Pfam" id="PF09423">
    <property type="entry name" value="PhoD"/>
    <property type="match status" value="1"/>
</dbReference>
<keyword evidence="4" id="KW-1185">Reference proteome</keyword>
<protein>
    <submittedName>
        <fullName evidence="3">Alkaline phosphatase</fullName>
    </submittedName>
</protein>
<accession>A0A5C4JJV1</accession>
<dbReference type="Pfam" id="PF16655">
    <property type="entry name" value="PhoD_N"/>
    <property type="match status" value="1"/>
</dbReference>